<evidence type="ECO:0000313" key="2">
    <source>
        <dbReference type="Proteomes" id="UP000633219"/>
    </source>
</evidence>
<accession>A0A936YQR8</accession>
<sequence>MADQEQAELRLNAARLRQEHEDYDVAINAMIATGCDALRIQRMKKKKLAIKDKLTQVEDQIIPDIIA</sequence>
<dbReference type="InterPro" id="IPR038444">
    <property type="entry name" value="DUF465_sf"/>
</dbReference>
<organism evidence="1 2">
    <name type="scientific">Rhizobium setariae</name>
    <dbReference type="NCBI Taxonomy" id="2801340"/>
    <lineage>
        <taxon>Bacteria</taxon>
        <taxon>Pseudomonadati</taxon>
        <taxon>Pseudomonadota</taxon>
        <taxon>Alphaproteobacteria</taxon>
        <taxon>Hyphomicrobiales</taxon>
        <taxon>Rhizobiaceae</taxon>
        <taxon>Rhizobium/Agrobacterium group</taxon>
        <taxon>Rhizobium</taxon>
    </lineage>
</organism>
<dbReference type="RefSeq" id="WP_201663544.1">
    <property type="nucleotide sequence ID" value="NZ_JAEQNC010000017.1"/>
</dbReference>
<evidence type="ECO:0000313" key="1">
    <source>
        <dbReference type="EMBL" id="MBL0374995.1"/>
    </source>
</evidence>
<dbReference type="InterPro" id="IPR007420">
    <property type="entry name" value="DUF465"/>
</dbReference>
<gene>
    <name evidence="1" type="ORF">JJB09_23555</name>
</gene>
<dbReference type="EMBL" id="JAEQNC010000017">
    <property type="protein sequence ID" value="MBL0374995.1"/>
    <property type="molecule type" value="Genomic_DNA"/>
</dbReference>
<proteinExistence type="predicted"/>
<keyword evidence="2" id="KW-1185">Reference proteome</keyword>
<dbReference type="Pfam" id="PF04325">
    <property type="entry name" value="DUF465"/>
    <property type="match status" value="1"/>
</dbReference>
<comment type="caution">
    <text evidence="1">The sequence shown here is derived from an EMBL/GenBank/DDBJ whole genome shotgun (WGS) entry which is preliminary data.</text>
</comment>
<dbReference type="AlphaFoldDB" id="A0A936YQR8"/>
<dbReference type="Gene3D" id="6.10.280.50">
    <property type="match status" value="1"/>
</dbReference>
<reference evidence="1" key="1">
    <citation type="submission" date="2021-01" db="EMBL/GenBank/DDBJ databases">
        <title>Rhizobium sp. strain KVB221 16S ribosomal RNA gene Genome sequencing and assembly.</title>
        <authorList>
            <person name="Kang M."/>
        </authorList>
    </citation>
    <scope>NUCLEOTIDE SEQUENCE</scope>
    <source>
        <strain evidence="1">KVB221</strain>
    </source>
</reference>
<name>A0A936YQR8_9HYPH</name>
<protein>
    <submittedName>
        <fullName evidence="1">DUF465 domain-containing protein</fullName>
    </submittedName>
</protein>
<dbReference type="Proteomes" id="UP000633219">
    <property type="component" value="Unassembled WGS sequence"/>
</dbReference>